<dbReference type="RefSeq" id="WP_205106572.1">
    <property type="nucleotide sequence ID" value="NZ_BAAAHT010000018.1"/>
</dbReference>
<name>A0ABS2L322_9MICO</name>
<evidence type="ECO:0000313" key="3">
    <source>
        <dbReference type="Proteomes" id="UP000776164"/>
    </source>
</evidence>
<gene>
    <name evidence="2" type="ORF">JOE66_000515</name>
</gene>
<keyword evidence="3" id="KW-1185">Reference proteome</keyword>
<dbReference type="InterPro" id="IPR029016">
    <property type="entry name" value="GAF-like_dom_sf"/>
</dbReference>
<feature type="domain" description="DNA binding HTH" evidence="1">
    <location>
        <begin position="304"/>
        <end position="344"/>
    </location>
</feature>
<accession>A0ABS2L322</accession>
<dbReference type="Proteomes" id="UP000776164">
    <property type="component" value="Unassembled WGS sequence"/>
</dbReference>
<dbReference type="Pfam" id="PF02954">
    <property type="entry name" value="HTH_8"/>
    <property type="match status" value="1"/>
</dbReference>
<proteinExistence type="predicted"/>
<reference evidence="2 3" key="1">
    <citation type="submission" date="2021-01" db="EMBL/GenBank/DDBJ databases">
        <title>Sequencing the genomes of 1000 actinobacteria strains.</title>
        <authorList>
            <person name="Klenk H.-P."/>
        </authorList>
    </citation>
    <scope>NUCLEOTIDE SEQUENCE [LARGE SCALE GENOMIC DNA]</scope>
    <source>
        <strain evidence="2 3">DSM 13057</strain>
    </source>
</reference>
<comment type="caution">
    <text evidence="2">The sequence shown here is derived from an EMBL/GenBank/DDBJ whole genome shotgun (WGS) entry which is preliminary data.</text>
</comment>
<protein>
    <submittedName>
        <fullName evidence="2">Transcriptional regulator of acetoin/glycerol metabolism</fullName>
    </submittedName>
</protein>
<dbReference type="EMBL" id="JAFBBU010000001">
    <property type="protein sequence ID" value="MBM7470881.1"/>
    <property type="molecule type" value="Genomic_DNA"/>
</dbReference>
<dbReference type="InterPro" id="IPR009057">
    <property type="entry name" value="Homeodomain-like_sf"/>
</dbReference>
<dbReference type="SUPFAM" id="SSF46689">
    <property type="entry name" value="Homeodomain-like"/>
    <property type="match status" value="1"/>
</dbReference>
<dbReference type="Gene3D" id="1.10.10.60">
    <property type="entry name" value="Homeodomain-like"/>
    <property type="match status" value="1"/>
</dbReference>
<sequence length="346" mass="37678">MNSAVSWESFVRELDARNTAPNALVQAKDRGTDSLELSPFELSQELMRSAHDVLRSTEDALADTTTWLAVADASGVITYEWASNSHVKNLMSRADVEAGADLTETHAGANGVGTALARRSRTLVKGSEHYNESWHPFACGASPIIHPVTKTMMGVVNITCLVAEQNQHLKITLNSMVAGIQHGLLARSRTRHQRLLDAHLRVRQQSRGPVVTLDAFTMIVEDDLGALIDRQSIWELIESVGPLATELSLPSGQRLQLIPVVRGRLSEGCSLVFEPGRRVAELVGAGGLAAIEVQKGRRERLGPLEQAEFEVILAALHSTGGNKSEAAAKLQISRGTLYERLRRYGL</sequence>
<organism evidence="2 3">
    <name type="scientific">Subtercola frigoramans</name>
    <dbReference type="NCBI Taxonomy" id="120298"/>
    <lineage>
        <taxon>Bacteria</taxon>
        <taxon>Bacillati</taxon>
        <taxon>Actinomycetota</taxon>
        <taxon>Actinomycetes</taxon>
        <taxon>Micrococcales</taxon>
        <taxon>Microbacteriaceae</taxon>
        <taxon>Subtercola</taxon>
    </lineage>
</organism>
<evidence type="ECO:0000259" key="1">
    <source>
        <dbReference type="Pfam" id="PF02954"/>
    </source>
</evidence>
<dbReference type="Gene3D" id="3.30.450.40">
    <property type="match status" value="1"/>
</dbReference>
<dbReference type="PRINTS" id="PR01590">
    <property type="entry name" value="HTHFIS"/>
</dbReference>
<dbReference type="InterPro" id="IPR002197">
    <property type="entry name" value="HTH_Fis"/>
</dbReference>
<evidence type="ECO:0000313" key="2">
    <source>
        <dbReference type="EMBL" id="MBM7470881.1"/>
    </source>
</evidence>